<organism evidence="1">
    <name type="scientific">marine sediment metagenome</name>
    <dbReference type="NCBI Taxonomy" id="412755"/>
    <lineage>
        <taxon>unclassified sequences</taxon>
        <taxon>metagenomes</taxon>
        <taxon>ecological metagenomes</taxon>
    </lineage>
</organism>
<dbReference type="EMBL" id="LAZR01009069">
    <property type="protein sequence ID" value="KKM74875.1"/>
    <property type="molecule type" value="Genomic_DNA"/>
</dbReference>
<reference evidence="1" key="1">
    <citation type="journal article" date="2015" name="Nature">
        <title>Complex archaea that bridge the gap between prokaryotes and eukaryotes.</title>
        <authorList>
            <person name="Spang A."/>
            <person name="Saw J.H."/>
            <person name="Jorgensen S.L."/>
            <person name="Zaremba-Niedzwiedzka K."/>
            <person name="Martijn J."/>
            <person name="Lind A.E."/>
            <person name="van Eijk R."/>
            <person name="Schleper C."/>
            <person name="Guy L."/>
            <person name="Ettema T.J."/>
        </authorList>
    </citation>
    <scope>NUCLEOTIDE SEQUENCE</scope>
</reference>
<accession>A0A0F9ME49</accession>
<gene>
    <name evidence="1" type="ORF">LCGC14_1395930</name>
</gene>
<name>A0A0F9ME49_9ZZZZ</name>
<dbReference type="AlphaFoldDB" id="A0A0F9ME49"/>
<sequence length="194" mass="22339">MPVKVTVDGYKVEELEGRARETAFQWLREGATDHEWYDCTTDHWAERLAAYGFSDVKIYFSGFCSQGDGACFDASVDVDALCLHMAKERPAFSNLVRFDILPGASIDTVNHHYSHEHTRNLDVANNWELDPERHKALHPLFIEFCEAAEEFRQGLCQEIYADLEKEYEYLTSEEQLLETADANEYLFDANGRII</sequence>
<proteinExistence type="predicted"/>
<protein>
    <recommendedName>
        <fullName evidence="2">Antitoxin of toxin-antitoxin stability system</fullName>
    </recommendedName>
</protein>
<evidence type="ECO:0000313" key="1">
    <source>
        <dbReference type="EMBL" id="KKM74875.1"/>
    </source>
</evidence>
<comment type="caution">
    <text evidence="1">The sequence shown here is derived from an EMBL/GenBank/DDBJ whole genome shotgun (WGS) entry which is preliminary data.</text>
</comment>
<evidence type="ECO:0008006" key="2">
    <source>
        <dbReference type="Google" id="ProtNLM"/>
    </source>
</evidence>